<feature type="compositionally biased region" description="Basic and acidic residues" evidence="1">
    <location>
        <begin position="9"/>
        <end position="21"/>
    </location>
</feature>
<dbReference type="SUPFAM" id="SSF54236">
    <property type="entry name" value="Ubiquitin-like"/>
    <property type="match status" value="1"/>
</dbReference>
<organism evidence="3 4">
    <name type="scientific">Eragrostis curvula</name>
    <name type="common">weeping love grass</name>
    <dbReference type="NCBI Taxonomy" id="38414"/>
    <lineage>
        <taxon>Eukaryota</taxon>
        <taxon>Viridiplantae</taxon>
        <taxon>Streptophyta</taxon>
        <taxon>Embryophyta</taxon>
        <taxon>Tracheophyta</taxon>
        <taxon>Spermatophyta</taxon>
        <taxon>Magnoliopsida</taxon>
        <taxon>Liliopsida</taxon>
        <taxon>Poales</taxon>
        <taxon>Poaceae</taxon>
        <taxon>PACMAD clade</taxon>
        <taxon>Chloridoideae</taxon>
        <taxon>Eragrostideae</taxon>
        <taxon>Eragrostidinae</taxon>
        <taxon>Eragrostis</taxon>
    </lineage>
</organism>
<evidence type="ECO:0000313" key="4">
    <source>
        <dbReference type="Proteomes" id="UP000324897"/>
    </source>
</evidence>
<gene>
    <name evidence="3" type="ORF">EJB05_11640</name>
</gene>
<feature type="non-terminal residue" evidence="3">
    <location>
        <position position="1"/>
    </location>
</feature>
<proteinExistence type="predicted"/>
<keyword evidence="4" id="KW-1185">Reference proteome</keyword>
<evidence type="ECO:0000256" key="1">
    <source>
        <dbReference type="SAM" id="MobiDB-lite"/>
    </source>
</evidence>
<protein>
    <recommendedName>
        <fullName evidence="2">Ubiquitin-like domain-containing protein</fullName>
    </recommendedName>
</protein>
<sequence length="166" mass="17978">MMRSGAPAARRDDGDDVDRKPAINKPAGLHLALNAPDVVGRSTVVVRTVRPTAAAPAPPRQDEQKLVARKPVIKHGVRLGLKVQDTKGRTVKCTVRKTEKLQGLMDAYYASVPDVAYGTGRFLYDGTRVARWQTPAELEMDDGDEIDFFTELMGGGLDVLAAPVPV</sequence>
<dbReference type="EMBL" id="RWGY01000007">
    <property type="protein sequence ID" value="TVU38280.1"/>
    <property type="molecule type" value="Genomic_DNA"/>
</dbReference>
<dbReference type="OrthoDB" id="442921at2759"/>
<dbReference type="Pfam" id="PF11976">
    <property type="entry name" value="Rad60-SLD"/>
    <property type="match status" value="1"/>
</dbReference>
<dbReference type="PANTHER" id="PTHR10562">
    <property type="entry name" value="SMALL UBIQUITIN-RELATED MODIFIER"/>
    <property type="match status" value="1"/>
</dbReference>
<dbReference type="InterPro" id="IPR022617">
    <property type="entry name" value="Rad60/SUMO-like_dom"/>
</dbReference>
<dbReference type="Proteomes" id="UP000324897">
    <property type="component" value="Chromosome 4"/>
</dbReference>
<evidence type="ECO:0000313" key="3">
    <source>
        <dbReference type="EMBL" id="TVU38280.1"/>
    </source>
</evidence>
<evidence type="ECO:0000259" key="2">
    <source>
        <dbReference type="PROSITE" id="PS50053"/>
    </source>
</evidence>
<dbReference type="InterPro" id="IPR029071">
    <property type="entry name" value="Ubiquitin-like_domsf"/>
</dbReference>
<dbReference type="Gramene" id="TVU38280">
    <property type="protein sequence ID" value="TVU38280"/>
    <property type="gene ID" value="EJB05_11640"/>
</dbReference>
<dbReference type="CDD" id="cd01763">
    <property type="entry name" value="Ubl_SUMO_like"/>
    <property type="match status" value="1"/>
</dbReference>
<accession>A0A5J9VT30</accession>
<dbReference type="AlphaFoldDB" id="A0A5J9VT30"/>
<name>A0A5J9VT30_9POAL</name>
<dbReference type="Gene3D" id="3.10.20.90">
    <property type="entry name" value="Phosphatidylinositol 3-kinase Catalytic Subunit, Chain A, domain 1"/>
    <property type="match status" value="1"/>
</dbReference>
<feature type="region of interest" description="Disordered" evidence="1">
    <location>
        <begin position="1"/>
        <end position="23"/>
    </location>
</feature>
<feature type="domain" description="Ubiquitin-like" evidence="2">
    <location>
        <begin position="77"/>
        <end position="155"/>
    </location>
</feature>
<reference evidence="3 4" key="1">
    <citation type="journal article" date="2019" name="Sci. Rep.">
        <title>A high-quality genome of Eragrostis curvula grass provides insights into Poaceae evolution and supports new strategies to enhance forage quality.</title>
        <authorList>
            <person name="Carballo J."/>
            <person name="Santos B.A.C.M."/>
            <person name="Zappacosta D."/>
            <person name="Garbus I."/>
            <person name="Selva J.P."/>
            <person name="Gallo C.A."/>
            <person name="Diaz A."/>
            <person name="Albertini E."/>
            <person name="Caccamo M."/>
            <person name="Echenique V."/>
        </authorList>
    </citation>
    <scope>NUCLEOTIDE SEQUENCE [LARGE SCALE GENOMIC DNA]</scope>
    <source>
        <strain evidence="4">cv. Victoria</strain>
        <tissue evidence="3">Leaf</tissue>
    </source>
</reference>
<dbReference type="PROSITE" id="PS50053">
    <property type="entry name" value="UBIQUITIN_2"/>
    <property type="match status" value="1"/>
</dbReference>
<comment type="caution">
    <text evidence="3">The sequence shown here is derived from an EMBL/GenBank/DDBJ whole genome shotgun (WGS) entry which is preliminary data.</text>
</comment>
<dbReference type="InterPro" id="IPR000626">
    <property type="entry name" value="Ubiquitin-like_dom"/>
</dbReference>